<proteinExistence type="inferred from homology"/>
<name>A0A5C6YZR9_9FLAO</name>
<feature type="signal peptide" evidence="3">
    <location>
        <begin position="1"/>
        <end position="22"/>
    </location>
</feature>
<evidence type="ECO:0000256" key="1">
    <source>
        <dbReference type="ARBA" id="ARBA00010088"/>
    </source>
</evidence>
<feature type="chain" id="PRO_5023033176" evidence="3">
    <location>
        <begin position="23"/>
        <end position="330"/>
    </location>
</feature>
<protein>
    <submittedName>
        <fullName evidence="5">Alpha/beta hydrolase</fullName>
    </submittedName>
</protein>
<dbReference type="RefSeq" id="WP_111845615.1">
    <property type="nucleotide sequence ID" value="NZ_UEGI01000021.1"/>
</dbReference>
<keyword evidence="3" id="KW-0732">Signal</keyword>
<evidence type="ECO:0000259" key="4">
    <source>
        <dbReference type="Pfam" id="PF00561"/>
    </source>
</evidence>
<comment type="caution">
    <text evidence="5">The sequence shown here is derived from an EMBL/GenBank/DDBJ whole genome shotgun (WGS) entry which is preliminary data.</text>
</comment>
<dbReference type="Gene3D" id="3.40.50.1820">
    <property type="entry name" value="alpha/beta hydrolase"/>
    <property type="match status" value="1"/>
</dbReference>
<organism evidence="5 6">
    <name type="scientific">Aequorivita antarctica</name>
    <dbReference type="NCBI Taxonomy" id="153266"/>
    <lineage>
        <taxon>Bacteria</taxon>
        <taxon>Pseudomonadati</taxon>
        <taxon>Bacteroidota</taxon>
        <taxon>Flavobacteriia</taxon>
        <taxon>Flavobacteriales</taxon>
        <taxon>Flavobacteriaceae</taxon>
        <taxon>Aequorivita</taxon>
    </lineage>
</organism>
<sequence length="330" mass="37238">MKIKSFLFRASLLLVISSQISCTEIDPDEPGALVPKTVEQDPSLPSIEVNGTMLHSETFGNPNNSMLVFLHGGPGGDYRNGLNVKQLADDGYYVVFFDQRSAGLSKRHNKNSFSIQQTRDDLTAVIEYYKTSPDQKVFLFGHSWGAILATSYINSYPERISGVILAEAGGMNYDDLKDYQENSRRLSLFSEVTNDALYLDQFFTGTENQHEVLDYKLAVLSSFTYAEDNDEGIEGPSPFWRNGAVVLNSLGDLAEKDKFDFTKNLNQYTTKVLLLYGQNNKSYGLSFAQKEANYFPNSEIQRIDGTGHEMIYFKWDNVYPKVLEYLNALN</sequence>
<accession>A0A5C6YZR9</accession>
<dbReference type="PANTHER" id="PTHR43798">
    <property type="entry name" value="MONOACYLGLYCEROL LIPASE"/>
    <property type="match status" value="1"/>
</dbReference>
<dbReference type="GO" id="GO:0008233">
    <property type="term" value="F:peptidase activity"/>
    <property type="evidence" value="ECO:0007669"/>
    <property type="project" value="InterPro"/>
</dbReference>
<dbReference type="Pfam" id="PF00561">
    <property type="entry name" value="Abhydrolase_1"/>
    <property type="match status" value="1"/>
</dbReference>
<dbReference type="AlphaFoldDB" id="A0A5C6YZR9"/>
<dbReference type="InterPro" id="IPR000073">
    <property type="entry name" value="AB_hydrolase_1"/>
</dbReference>
<dbReference type="InterPro" id="IPR002410">
    <property type="entry name" value="Peptidase_S33"/>
</dbReference>
<evidence type="ECO:0000256" key="2">
    <source>
        <dbReference type="ARBA" id="ARBA00022801"/>
    </source>
</evidence>
<dbReference type="SUPFAM" id="SSF53474">
    <property type="entry name" value="alpha/beta-Hydrolases"/>
    <property type="match status" value="1"/>
</dbReference>
<dbReference type="PRINTS" id="PR00793">
    <property type="entry name" value="PROAMNOPTASE"/>
</dbReference>
<dbReference type="EMBL" id="VORT01000005">
    <property type="protein sequence ID" value="TXD73275.1"/>
    <property type="molecule type" value="Genomic_DNA"/>
</dbReference>
<dbReference type="InterPro" id="IPR029058">
    <property type="entry name" value="AB_hydrolase_fold"/>
</dbReference>
<keyword evidence="2 5" id="KW-0378">Hydrolase</keyword>
<evidence type="ECO:0000313" key="5">
    <source>
        <dbReference type="EMBL" id="TXD73275.1"/>
    </source>
</evidence>
<evidence type="ECO:0000313" key="6">
    <source>
        <dbReference type="Proteomes" id="UP000321497"/>
    </source>
</evidence>
<dbReference type="Proteomes" id="UP000321497">
    <property type="component" value="Unassembled WGS sequence"/>
</dbReference>
<dbReference type="PANTHER" id="PTHR43798:SF33">
    <property type="entry name" value="HYDROLASE, PUTATIVE (AFU_ORTHOLOGUE AFUA_2G14860)-RELATED"/>
    <property type="match status" value="1"/>
</dbReference>
<dbReference type="GO" id="GO:0006508">
    <property type="term" value="P:proteolysis"/>
    <property type="evidence" value="ECO:0007669"/>
    <property type="project" value="InterPro"/>
</dbReference>
<evidence type="ECO:0000256" key="3">
    <source>
        <dbReference type="SAM" id="SignalP"/>
    </source>
</evidence>
<keyword evidence="6" id="KW-1185">Reference proteome</keyword>
<reference evidence="5 6" key="1">
    <citation type="submission" date="2019-08" db="EMBL/GenBank/DDBJ databases">
        <title>Genome of Aequorivita antarctica SW49 (type strain).</title>
        <authorList>
            <person name="Bowman J.P."/>
        </authorList>
    </citation>
    <scope>NUCLEOTIDE SEQUENCE [LARGE SCALE GENOMIC DNA]</scope>
    <source>
        <strain evidence="5 6">SW49</strain>
    </source>
</reference>
<dbReference type="OrthoDB" id="9796770at2"/>
<dbReference type="InterPro" id="IPR050266">
    <property type="entry name" value="AB_hydrolase_sf"/>
</dbReference>
<dbReference type="GO" id="GO:0016020">
    <property type="term" value="C:membrane"/>
    <property type="evidence" value="ECO:0007669"/>
    <property type="project" value="TreeGrafter"/>
</dbReference>
<feature type="domain" description="AB hydrolase-1" evidence="4">
    <location>
        <begin position="67"/>
        <end position="313"/>
    </location>
</feature>
<gene>
    <name evidence="5" type="ORF">ESU54_09050</name>
</gene>
<comment type="similarity">
    <text evidence="1">Belongs to the peptidase S33 family.</text>
</comment>